<evidence type="ECO:0000313" key="6">
    <source>
        <dbReference type="RefSeq" id="XP_065675041.1"/>
    </source>
</evidence>
<dbReference type="InterPro" id="IPR011705">
    <property type="entry name" value="BACK"/>
</dbReference>
<dbReference type="PANTHER" id="PTHR24412">
    <property type="entry name" value="KELCH PROTEIN"/>
    <property type="match status" value="1"/>
</dbReference>
<evidence type="ECO:0000313" key="7">
    <source>
        <dbReference type="RefSeq" id="XP_065675042.1"/>
    </source>
</evidence>
<keyword evidence="4" id="KW-1185">Reference proteome</keyword>
<gene>
    <name evidence="5 6 7 8 9" type="primary">LOC100211569</name>
</gene>
<dbReference type="Proteomes" id="UP001652625">
    <property type="component" value="Chromosome 15"/>
</dbReference>
<dbReference type="RefSeq" id="XP_065675040.1">
    <property type="nucleotide sequence ID" value="XM_065818968.1"/>
</dbReference>
<proteinExistence type="predicted"/>
<keyword evidence="2" id="KW-0677">Repeat</keyword>
<feature type="domain" description="BTB" evidence="3">
    <location>
        <begin position="41"/>
        <end position="107"/>
    </location>
</feature>
<name>A0ABM4DKJ0_HYDVU</name>
<dbReference type="SUPFAM" id="SSF54695">
    <property type="entry name" value="POZ domain"/>
    <property type="match status" value="1"/>
</dbReference>
<dbReference type="SMART" id="SM00225">
    <property type="entry name" value="BTB"/>
    <property type="match status" value="1"/>
</dbReference>
<dbReference type="InterPro" id="IPR017096">
    <property type="entry name" value="BTB-kelch_protein"/>
</dbReference>
<evidence type="ECO:0000256" key="2">
    <source>
        <dbReference type="ARBA" id="ARBA00022737"/>
    </source>
</evidence>
<evidence type="ECO:0000313" key="4">
    <source>
        <dbReference type="Proteomes" id="UP001652625"/>
    </source>
</evidence>
<dbReference type="SMART" id="SM00875">
    <property type="entry name" value="BACK"/>
    <property type="match status" value="1"/>
</dbReference>
<dbReference type="InterPro" id="IPR037293">
    <property type="entry name" value="Gal_Oxidase_central_sf"/>
</dbReference>
<evidence type="ECO:0000313" key="5">
    <source>
        <dbReference type="RefSeq" id="XP_065675040.1"/>
    </source>
</evidence>
<dbReference type="Gene3D" id="3.30.710.10">
    <property type="entry name" value="Potassium Channel Kv1.1, Chain A"/>
    <property type="match status" value="1"/>
</dbReference>
<dbReference type="PIRSF" id="PIRSF037037">
    <property type="entry name" value="Kelch-like_protein_gigaxonin"/>
    <property type="match status" value="1"/>
</dbReference>
<dbReference type="Pfam" id="PF07646">
    <property type="entry name" value="Kelch_2"/>
    <property type="match status" value="1"/>
</dbReference>
<dbReference type="InterPro" id="IPR006652">
    <property type="entry name" value="Kelch_1"/>
</dbReference>
<dbReference type="RefSeq" id="XP_065675041.1">
    <property type="nucleotide sequence ID" value="XM_065818969.1"/>
</dbReference>
<dbReference type="Gene3D" id="2.120.10.80">
    <property type="entry name" value="Kelch-type beta propeller"/>
    <property type="match status" value="1"/>
</dbReference>
<sequence>MRRIRTKLAVVETTDELFYDDSFSKKLSQRTNHLRKQNILTDVVLEVDDQMFPAHRIILATSGDYFFSMFSGSLAANEKHIRIHGVSANTMEYILSYIYCGSIEISEENVQDILEASALMLLESLKERCGKFLRDRIDEENCLRIFSLSKQFSLSTLQTKTFELITSHFSELCSHPDFQLLDASTLIDILSCEEISVPNEDTVFTAALTWFNYDSHQRSDDFKNILKVIHLPFVSIELLKKCKESISVDNSNIFSLLDSAIELTLSRSFNDDCFPENIVGVFPESWMSARKCEQFVTSIVALGGPTLNIYNFEIDHWTELGKCTPRHCPGLSVLGSSIYVVGGSSEWKRKSSGECFSIESCTWSAISDLNTPRSNFGLVELRGKLYAIGGYDGNLPLRKVEVYDIKTDTWTNISDMNSPRDGACDVSDGECLYSIGGYDGSRYLTSTDFYDPETKLWNDEKIPQLQEKRQNAMCAYYDAKIYVIGGYYDDHFHKSVEVLDLDQMKWLSVAPLPKPRHYGGASAINGRLFVCGGWSVQFPVSTVDVYSIDEDIWSTISDLPTPTMVRCSTINLHRKLMLKVTSEQNVVNKRKNTIEMLQYKVSSSI</sequence>
<accession>A0ABM4DKJ0</accession>
<dbReference type="Gene3D" id="2.130.10.80">
    <property type="entry name" value="Galactose oxidase/kelch, beta-propeller"/>
    <property type="match status" value="1"/>
</dbReference>
<organism evidence="4 7">
    <name type="scientific">Hydra vulgaris</name>
    <name type="common">Hydra</name>
    <name type="synonym">Hydra attenuata</name>
    <dbReference type="NCBI Taxonomy" id="6087"/>
    <lineage>
        <taxon>Eukaryota</taxon>
        <taxon>Metazoa</taxon>
        <taxon>Cnidaria</taxon>
        <taxon>Hydrozoa</taxon>
        <taxon>Hydroidolina</taxon>
        <taxon>Anthoathecata</taxon>
        <taxon>Aplanulata</taxon>
        <taxon>Hydridae</taxon>
        <taxon>Hydra</taxon>
    </lineage>
</organism>
<dbReference type="RefSeq" id="XP_065675043.1">
    <property type="nucleotide sequence ID" value="XM_065818971.1"/>
</dbReference>
<dbReference type="Pfam" id="PF00651">
    <property type="entry name" value="BTB"/>
    <property type="match status" value="1"/>
</dbReference>
<dbReference type="Pfam" id="PF24681">
    <property type="entry name" value="Kelch_KLHDC2_KLHL20_DRC7"/>
    <property type="match status" value="1"/>
</dbReference>
<dbReference type="Pfam" id="PF07707">
    <property type="entry name" value="BACK"/>
    <property type="match status" value="1"/>
</dbReference>
<evidence type="ECO:0000259" key="3">
    <source>
        <dbReference type="PROSITE" id="PS50097"/>
    </source>
</evidence>
<dbReference type="PROSITE" id="PS50097">
    <property type="entry name" value="BTB"/>
    <property type="match status" value="1"/>
</dbReference>
<dbReference type="Pfam" id="PF01344">
    <property type="entry name" value="Kelch_1"/>
    <property type="match status" value="1"/>
</dbReference>
<dbReference type="RefSeq" id="XP_065675044.1">
    <property type="nucleotide sequence ID" value="XM_065818972.1"/>
</dbReference>
<reference evidence="5 6" key="1">
    <citation type="submission" date="2025-05" db="UniProtKB">
        <authorList>
            <consortium name="RefSeq"/>
        </authorList>
    </citation>
    <scope>IDENTIFICATION</scope>
</reference>
<dbReference type="SUPFAM" id="SSF117281">
    <property type="entry name" value="Kelch motif"/>
    <property type="match status" value="1"/>
</dbReference>
<dbReference type="InterPro" id="IPR011498">
    <property type="entry name" value="Kelch_2"/>
</dbReference>
<dbReference type="Gene3D" id="1.25.40.420">
    <property type="match status" value="1"/>
</dbReference>
<dbReference type="GeneID" id="100211569"/>
<keyword evidence="1" id="KW-0880">Kelch repeat</keyword>
<dbReference type="InterPro" id="IPR011333">
    <property type="entry name" value="SKP1/BTB/POZ_sf"/>
</dbReference>
<dbReference type="SMART" id="SM00612">
    <property type="entry name" value="Kelch"/>
    <property type="match status" value="5"/>
</dbReference>
<protein>
    <submittedName>
        <fullName evidence="5 6">Kelch-like protein 12 isoform X1</fullName>
    </submittedName>
</protein>
<evidence type="ECO:0000313" key="8">
    <source>
        <dbReference type="RefSeq" id="XP_065675043.1"/>
    </source>
</evidence>
<dbReference type="RefSeq" id="XP_065675042.1">
    <property type="nucleotide sequence ID" value="XM_065818970.1"/>
</dbReference>
<dbReference type="InterPro" id="IPR000210">
    <property type="entry name" value="BTB/POZ_dom"/>
</dbReference>
<evidence type="ECO:0000313" key="9">
    <source>
        <dbReference type="RefSeq" id="XP_065675044.1"/>
    </source>
</evidence>
<dbReference type="InterPro" id="IPR015915">
    <property type="entry name" value="Kelch-typ_b-propeller"/>
</dbReference>
<dbReference type="PANTHER" id="PTHR24412:SF497">
    <property type="entry name" value="KELCH-LIKE PROTEIN 18"/>
    <property type="match status" value="1"/>
</dbReference>
<evidence type="ECO:0000256" key="1">
    <source>
        <dbReference type="ARBA" id="ARBA00022441"/>
    </source>
</evidence>